<dbReference type="EMBL" id="CP099464">
    <property type="protein sequence ID" value="UUO15057.1"/>
    <property type="molecule type" value="Genomic_DNA"/>
</dbReference>
<keyword evidence="2" id="KW-1185">Reference proteome</keyword>
<accession>A0ABY5LWF2</accession>
<reference evidence="1" key="1">
    <citation type="submission" date="2022-06" db="EMBL/GenBank/DDBJ databases">
        <title>Nostosin G and Spiroidesin B from the Cyanobacterium Dolichospermum sp. NIES-1697.</title>
        <authorList>
            <person name="Phan C.-S."/>
            <person name="Mehjabin J.J."/>
            <person name="Anas A.R.J."/>
            <person name="Hayasaka M."/>
            <person name="Onoki R."/>
            <person name="Wang J."/>
            <person name="Umezawa T."/>
            <person name="Washio K."/>
            <person name="Morikawa M."/>
            <person name="Okino T."/>
        </authorList>
    </citation>
    <scope>NUCLEOTIDE SEQUENCE</scope>
    <source>
        <strain evidence="1">NIES-1697</strain>
    </source>
</reference>
<gene>
    <name evidence="1" type="ORF">NG743_24125</name>
</gene>
<organism evidence="1 2">
    <name type="scientific">Dolichospermum heterosporum TAC447</name>
    <dbReference type="NCBI Taxonomy" id="747523"/>
    <lineage>
        <taxon>Bacteria</taxon>
        <taxon>Bacillati</taxon>
        <taxon>Cyanobacteriota</taxon>
        <taxon>Cyanophyceae</taxon>
        <taxon>Nostocales</taxon>
        <taxon>Aphanizomenonaceae</taxon>
        <taxon>Dolichospermum</taxon>
        <taxon>Dolichospermum heterosporum</taxon>
    </lineage>
</organism>
<protein>
    <submittedName>
        <fullName evidence="1">Uncharacterized protein</fullName>
    </submittedName>
</protein>
<dbReference type="Proteomes" id="UP001057561">
    <property type="component" value="Chromosome"/>
</dbReference>
<dbReference type="RefSeq" id="WP_027401461.1">
    <property type="nucleotide sequence ID" value="NZ_CP099464.1"/>
</dbReference>
<proteinExistence type="predicted"/>
<name>A0ABY5LWF2_9CYAN</name>
<sequence length="195" mass="22229">MGGIQLDGLIQYLQKAFPVYPDGNTADARLALEQFGTQNSSIQVLCDPVKQWSQGDILNIIPFLNFTKDGKVSNFQAPAMIITSTCDLDRKEKIVVCPCFPLENFKPLNSYSEIPKNNVFEFFFIGSGLTGGEWVVDLSHPMTLLRERVSKRIQEGNIIRLHSLTQVGWYLFITKFSMKYFRPDDPPTMQERQNL</sequence>
<evidence type="ECO:0000313" key="2">
    <source>
        <dbReference type="Proteomes" id="UP001057561"/>
    </source>
</evidence>
<evidence type="ECO:0000313" key="1">
    <source>
        <dbReference type="EMBL" id="UUO15057.1"/>
    </source>
</evidence>